<keyword evidence="1" id="KW-0732">Signal</keyword>
<dbReference type="RefSeq" id="WP_035471086.1">
    <property type="nucleotide sequence ID" value="NZ_JRGF01000001.1"/>
</dbReference>
<evidence type="ECO:0008006" key="4">
    <source>
        <dbReference type="Google" id="ProtNLM"/>
    </source>
</evidence>
<comment type="caution">
    <text evidence="2">The sequence shown here is derived from an EMBL/GenBank/DDBJ whole genome shotgun (WGS) entry which is preliminary data.</text>
</comment>
<evidence type="ECO:0000313" key="3">
    <source>
        <dbReference type="Proteomes" id="UP000030889"/>
    </source>
</evidence>
<dbReference type="PROSITE" id="PS51257">
    <property type="entry name" value="PROKAR_LIPOPROTEIN"/>
    <property type="match status" value="1"/>
</dbReference>
<proteinExistence type="predicted"/>
<name>A0ABR4YM09_9BACT</name>
<evidence type="ECO:0000256" key="1">
    <source>
        <dbReference type="SAM" id="SignalP"/>
    </source>
</evidence>
<accession>A0ABR4YM09</accession>
<keyword evidence="3" id="KW-1185">Reference proteome</keyword>
<evidence type="ECO:0000313" key="2">
    <source>
        <dbReference type="EMBL" id="KHE42913.1"/>
    </source>
</evidence>
<reference evidence="2 3" key="1">
    <citation type="submission" date="2014-09" db="EMBL/GenBank/DDBJ databases">
        <title>Alistipes sp. 627, sp. nov., a novel member of the family Rikenellaceae isolated from human faeces.</title>
        <authorList>
            <person name="Shkoporov A.N."/>
            <person name="Chaplin A.V."/>
            <person name="Motuzova O.V."/>
            <person name="Kafarskaia L.I."/>
            <person name="Khokhlova E.V."/>
            <person name="Efimov B.A."/>
        </authorList>
    </citation>
    <scope>NUCLEOTIDE SEQUENCE [LARGE SCALE GENOMIC DNA]</scope>
    <source>
        <strain evidence="2 3">627</strain>
    </source>
</reference>
<protein>
    <recommendedName>
        <fullName evidence="4">Lipoprotein</fullName>
    </recommendedName>
</protein>
<feature type="chain" id="PRO_5045831928" description="Lipoprotein" evidence="1">
    <location>
        <begin position="18"/>
        <end position="148"/>
    </location>
</feature>
<organism evidence="2 3">
    <name type="scientific">Alistipes inops</name>
    <dbReference type="NCBI Taxonomy" id="1501391"/>
    <lineage>
        <taxon>Bacteria</taxon>
        <taxon>Pseudomonadati</taxon>
        <taxon>Bacteroidota</taxon>
        <taxon>Bacteroidia</taxon>
        <taxon>Bacteroidales</taxon>
        <taxon>Rikenellaceae</taxon>
        <taxon>Alistipes</taxon>
    </lineage>
</organism>
<gene>
    <name evidence="2" type="ORF">LG35_00060</name>
</gene>
<dbReference type="Proteomes" id="UP000030889">
    <property type="component" value="Unassembled WGS sequence"/>
</dbReference>
<dbReference type="EMBL" id="JRGF01000001">
    <property type="protein sequence ID" value="KHE42913.1"/>
    <property type="molecule type" value="Genomic_DNA"/>
</dbReference>
<sequence>MKTLCSFAGLWLLLVFAAGCERRPVEEPPVIGDKGYTLECTYFNECSVPIKFDFMYGEVADIPVGGKYTRNSVGLGCFPGHPFKPYRWFKLYCGDYRVDVIDRPELELFDLTNYDLVREEECYRRYEYTFTDEYFEKNGYELPRQGTD</sequence>
<feature type="signal peptide" evidence="1">
    <location>
        <begin position="1"/>
        <end position="17"/>
    </location>
</feature>